<dbReference type="RefSeq" id="WP_083360018.1">
    <property type="nucleotide sequence ID" value="NZ_JXDI01000001.1"/>
</dbReference>
<feature type="signal peptide" evidence="1">
    <location>
        <begin position="1"/>
        <end position="22"/>
    </location>
</feature>
<dbReference type="EMBL" id="JXDI01000001">
    <property type="protein sequence ID" value="KAF2407934.1"/>
    <property type="molecule type" value="Genomic_DNA"/>
</dbReference>
<evidence type="ECO:0000256" key="1">
    <source>
        <dbReference type="SAM" id="SignalP"/>
    </source>
</evidence>
<gene>
    <name evidence="2" type="ORF">PSAN_03150</name>
    <name evidence="3" type="ORF">SAMN04490179_5672</name>
</gene>
<protein>
    <recommendedName>
        <fullName evidence="6">DUF1120 domain-containing protein</fullName>
    </recommendedName>
</protein>
<evidence type="ECO:0000313" key="2">
    <source>
        <dbReference type="EMBL" id="KAF2407934.1"/>
    </source>
</evidence>
<feature type="chain" id="PRO_5009247945" description="DUF1120 domain-containing protein" evidence="1">
    <location>
        <begin position="23"/>
        <end position="214"/>
    </location>
</feature>
<evidence type="ECO:0000313" key="4">
    <source>
        <dbReference type="Proteomes" id="UP000182470"/>
    </source>
</evidence>
<evidence type="ECO:0000313" key="5">
    <source>
        <dbReference type="Proteomes" id="UP000748067"/>
    </source>
</evidence>
<name>A0A1H0DVR1_9PSED</name>
<evidence type="ECO:0008006" key="6">
    <source>
        <dbReference type="Google" id="ProtNLM"/>
    </source>
</evidence>
<dbReference type="Proteomes" id="UP000748067">
    <property type="component" value="Unassembled WGS sequence"/>
</dbReference>
<keyword evidence="5" id="KW-1185">Reference proteome</keyword>
<organism evidence="3 4">
    <name type="scientific">Pseudomonas antarctica</name>
    <dbReference type="NCBI Taxonomy" id="219572"/>
    <lineage>
        <taxon>Bacteria</taxon>
        <taxon>Pseudomonadati</taxon>
        <taxon>Pseudomonadota</taxon>
        <taxon>Gammaproteobacteria</taxon>
        <taxon>Pseudomonadales</taxon>
        <taxon>Pseudomonadaceae</taxon>
        <taxon>Pseudomonas</taxon>
    </lineage>
</organism>
<accession>A0A1H0DVR1</accession>
<dbReference type="InterPro" id="IPR010546">
    <property type="entry name" value="DUF1120"/>
</dbReference>
<dbReference type="EMBL" id="LT629704">
    <property type="protein sequence ID" value="SDN74133.1"/>
    <property type="molecule type" value="Genomic_DNA"/>
</dbReference>
<reference evidence="3 4" key="2">
    <citation type="submission" date="2016-10" db="EMBL/GenBank/DDBJ databases">
        <authorList>
            <person name="de Groot N.N."/>
        </authorList>
    </citation>
    <scope>NUCLEOTIDE SEQUENCE [LARGE SCALE GENOMIC DNA]</scope>
    <source>
        <strain evidence="3 4">BS2772</strain>
    </source>
</reference>
<dbReference type="AlphaFoldDB" id="A0A1H0DVR1"/>
<dbReference type="Pfam" id="PF06551">
    <property type="entry name" value="DUF1120"/>
    <property type="match status" value="1"/>
</dbReference>
<sequence length="214" mass="22894">MQPSRVLITAACWLVGVSNAIAASSVDLSVVGVITPSACTPTLSNNGVVDHGKVSFQDFPASGEKELPDARLNLRVDCSGPMLMAVNITDNRAGTATSPYQSGDKSHFGLNVASGGQKIGRYRLQMANATADDQPAELIESWDGNEWMYATNTVWQPGFRRTAKDPSSAAPTPLAMTTFKTDVIVSTTLAHKNYLPMDEEVHVDGSATLEVKYM</sequence>
<keyword evidence="1" id="KW-0732">Signal</keyword>
<dbReference type="OrthoDB" id="6602106at2"/>
<evidence type="ECO:0000313" key="3">
    <source>
        <dbReference type="EMBL" id="SDN74133.1"/>
    </source>
</evidence>
<dbReference type="Proteomes" id="UP000182470">
    <property type="component" value="Chromosome I"/>
</dbReference>
<reference evidence="2 5" key="1">
    <citation type="submission" date="2015-01" db="EMBL/GenBank/DDBJ databases">
        <title>Genome Sequence of Pseudomonas antarctica CMS 35.</title>
        <authorList>
            <person name="Voget S."/>
            <person name="Chow J."/>
            <person name="Daniel R."/>
            <person name="Streit W."/>
        </authorList>
    </citation>
    <scope>NUCLEOTIDE SEQUENCE [LARGE SCALE GENOMIC DNA]</scope>
    <source>
        <strain evidence="2 5">CMS 35</strain>
    </source>
</reference>
<proteinExistence type="predicted"/>